<keyword evidence="7" id="KW-1185">Reference proteome</keyword>
<feature type="domain" description="DUF2207" evidence="4">
    <location>
        <begin position="37"/>
        <end position="202"/>
    </location>
</feature>
<feature type="transmembrane region" description="Helical" evidence="3">
    <location>
        <begin position="247"/>
        <end position="264"/>
    </location>
</feature>
<reference evidence="6 7" key="1">
    <citation type="submission" date="2018-10" db="EMBL/GenBank/DDBJ databases">
        <title>Oceanobacillus sp. YLB-02 draft genome.</title>
        <authorList>
            <person name="Yu L."/>
        </authorList>
    </citation>
    <scope>NUCLEOTIDE SEQUENCE [LARGE SCALE GENOMIC DNA]</scope>
    <source>
        <strain evidence="6 7">YLB-02</strain>
    </source>
</reference>
<dbReference type="Proteomes" id="UP000270219">
    <property type="component" value="Unassembled WGS sequence"/>
</dbReference>
<dbReference type="Pfam" id="PF20990">
    <property type="entry name" value="DUF2207_C"/>
    <property type="match status" value="1"/>
</dbReference>
<keyword evidence="3" id="KW-0812">Transmembrane</keyword>
<dbReference type="InterPro" id="IPR048389">
    <property type="entry name" value="YciQ-like_C"/>
</dbReference>
<evidence type="ECO:0000256" key="2">
    <source>
        <dbReference type="SAM" id="MobiDB-lite"/>
    </source>
</evidence>
<sequence length="572" mass="65189">MITRKRGINMKKMIGFFFVLFIVIFLTPIYVFAVDFTIEETVIDAYLQENGNVQVTEFHTYEFDGEFNGITRTLIPKKGTSITEFKASENGQHLKTDWDEGTYKIFRGGEDEVVTIELSYVITDGVEVYEDMAQFYWPFFDSSNESDYENLTITVHPPQATSETIAYGFDEAYGTETIQKDGTVIFQLGYVNSGKKGDIRVAYDHAIFPNAKITGNEPIRNELLKEQKELAEKEAAFLKTQETLNQLAPYLTGIAGLLLFFFIFNSWRKSQTAKLEADRMYHSSSIVPKERMSMPATIYYFRNAMVEYGELLTAAMMDLVRKGHIEQRGKDSFYLKNTVTTHAHETLLLKLLFKKIGKEHVFSFDMLKSYTKKEENKQELQMDLHQYQKMLKQEMDTHQLIDKHRKQRWIAGMVSLLLIPVIILFGIYGLYGWLVVNLVILAALLLVTFLLQTRTTKGHFITQEWKRFKEEYGELQWNNWYSLSEDDKERAMIFSTGIKDKKLSNKNRSFVEKLQVTGEDSGLSSTYLLLFLMSTTATSSFSSATQASAQSTSSYSGSGSGVGGGGGGSGAF</sequence>
<evidence type="ECO:0000256" key="1">
    <source>
        <dbReference type="SAM" id="Coils"/>
    </source>
</evidence>
<keyword evidence="1" id="KW-0175">Coiled coil</keyword>
<dbReference type="Pfam" id="PF09972">
    <property type="entry name" value="DUF2207"/>
    <property type="match status" value="1"/>
</dbReference>
<feature type="domain" description="Predicted membrane protein YciQ-like C-terminal" evidence="5">
    <location>
        <begin position="308"/>
        <end position="470"/>
    </location>
</feature>
<proteinExistence type="predicted"/>
<keyword evidence="3" id="KW-0472">Membrane</keyword>
<evidence type="ECO:0000313" key="6">
    <source>
        <dbReference type="EMBL" id="RLL40621.1"/>
    </source>
</evidence>
<protein>
    <submittedName>
        <fullName evidence="6">DUF2207 domain-containing protein</fullName>
    </submittedName>
</protein>
<feature type="transmembrane region" description="Helical" evidence="3">
    <location>
        <begin position="434"/>
        <end position="451"/>
    </location>
</feature>
<evidence type="ECO:0000259" key="4">
    <source>
        <dbReference type="Pfam" id="PF09972"/>
    </source>
</evidence>
<organism evidence="6 7">
    <name type="scientific">Oceanobacillus piezotolerans</name>
    <dbReference type="NCBI Taxonomy" id="2448030"/>
    <lineage>
        <taxon>Bacteria</taxon>
        <taxon>Bacillati</taxon>
        <taxon>Bacillota</taxon>
        <taxon>Bacilli</taxon>
        <taxon>Bacillales</taxon>
        <taxon>Bacillaceae</taxon>
        <taxon>Oceanobacillus</taxon>
    </lineage>
</organism>
<name>A0A498D3H3_9BACI</name>
<keyword evidence="3" id="KW-1133">Transmembrane helix</keyword>
<evidence type="ECO:0000256" key="3">
    <source>
        <dbReference type="SAM" id="Phobius"/>
    </source>
</evidence>
<feature type="region of interest" description="Disordered" evidence="2">
    <location>
        <begin position="550"/>
        <end position="572"/>
    </location>
</feature>
<evidence type="ECO:0000259" key="5">
    <source>
        <dbReference type="Pfam" id="PF20990"/>
    </source>
</evidence>
<feature type="coiled-coil region" evidence="1">
    <location>
        <begin position="370"/>
        <end position="397"/>
    </location>
</feature>
<dbReference type="EMBL" id="RCHR01000011">
    <property type="protein sequence ID" value="RLL40621.1"/>
    <property type="molecule type" value="Genomic_DNA"/>
</dbReference>
<evidence type="ECO:0000313" key="7">
    <source>
        <dbReference type="Proteomes" id="UP000270219"/>
    </source>
</evidence>
<feature type="compositionally biased region" description="Gly residues" evidence="2">
    <location>
        <begin position="558"/>
        <end position="572"/>
    </location>
</feature>
<dbReference type="AlphaFoldDB" id="A0A498D3H3"/>
<accession>A0A498D3H3</accession>
<gene>
    <name evidence="6" type="ORF">D8M04_18930</name>
</gene>
<dbReference type="InterPro" id="IPR018702">
    <property type="entry name" value="DUF2207"/>
</dbReference>
<feature type="transmembrane region" description="Helical" evidence="3">
    <location>
        <begin position="409"/>
        <end position="428"/>
    </location>
</feature>
<comment type="caution">
    <text evidence="6">The sequence shown here is derived from an EMBL/GenBank/DDBJ whole genome shotgun (WGS) entry which is preliminary data.</text>
</comment>